<dbReference type="Gene3D" id="3.30.1120.10">
    <property type="match status" value="1"/>
</dbReference>
<evidence type="ECO:0000256" key="3">
    <source>
        <dbReference type="SAM" id="SignalP"/>
    </source>
</evidence>
<dbReference type="Pfam" id="PF00884">
    <property type="entry name" value="Sulfatase"/>
    <property type="match status" value="1"/>
</dbReference>
<evidence type="ECO:0000256" key="1">
    <source>
        <dbReference type="ARBA" id="ARBA00008779"/>
    </source>
</evidence>
<keyword evidence="6" id="KW-1185">Reference proteome</keyword>
<comment type="similarity">
    <text evidence="1">Belongs to the sulfatase family.</text>
</comment>
<dbReference type="PANTHER" id="PTHR42693">
    <property type="entry name" value="ARYLSULFATASE FAMILY MEMBER"/>
    <property type="match status" value="1"/>
</dbReference>
<proteinExistence type="inferred from homology"/>
<dbReference type="EMBL" id="CP042910">
    <property type="protein sequence ID" value="QEG18080.1"/>
    <property type="molecule type" value="Genomic_DNA"/>
</dbReference>
<feature type="chain" id="PRO_5046129975" evidence="3">
    <location>
        <begin position="27"/>
        <end position="466"/>
    </location>
</feature>
<name>A0ABX5YR63_9PLAN</name>
<accession>A0ABX5YR63</accession>
<gene>
    <name evidence="5" type="primary">atsA_28</name>
    <name evidence="5" type="ORF">GmarT_39650</name>
</gene>
<evidence type="ECO:0000256" key="2">
    <source>
        <dbReference type="ARBA" id="ARBA00022801"/>
    </source>
</evidence>
<protein>
    <submittedName>
        <fullName evidence="5">Arylsulfatase</fullName>
        <ecNumber evidence="5">3.1.6.1</ecNumber>
    </submittedName>
</protein>
<dbReference type="GO" id="GO:0004065">
    <property type="term" value="F:arylsulfatase activity"/>
    <property type="evidence" value="ECO:0007669"/>
    <property type="project" value="UniProtKB-EC"/>
</dbReference>
<dbReference type="EC" id="3.1.6.1" evidence="5"/>
<dbReference type="Proteomes" id="UP000322887">
    <property type="component" value="Chromosome"/>
</dbReference>
<dbReference type="InterPro" id="IPR017850">
    <property type="entry name" value="Alkaline_phosphatase_core_sf"/>
</dbReference>
<keyword evidence="3" id="KW-0732">Signal</keyword>
<feature type="domain" description="Sulfatase N-terminal" evidence="4">
    <location>
        <begin position="35"/>
        <end position="360"/>
    </location>
</feature>
<dbReference type="SUPFAM" id="SSF53649">
    <property type="entry name" value="Alkaline phosphatase-like"/>
    <property type="match status" value="1"/>
</dbReference>
<evidence type="ECO:0000259" key="4">
    <source>
        <dbReference type="Pfam" id="PF00884"/>
    </source>
</evidence>
<dbReference type="PANTHER" id="PTHR42693:SF53">
    <property type="entry name" value="ENDO-4-O-SULFATASE"/>
    <property type="match status" value="1"/>
</dbReference>
<dbReference type="InterPro" id="IPR000917">
    <property type="entry name" value="Sulfatase_N"/>
</dbReference>
<reference evidence="5 6" key="1">
    <citation type="submission" date="2019-08" db="EMBL/GenBank/DDBJ databases">
        <title>Deep-cultivation of Planctomycetes and their phenomic and genomic characterization uncovers novel biology.</title>
        <authorList>
            <person name="Wiegand S."/>
            <person name="Jogler M."/>
            <person name="Boedeker C."/>
            <person name="Pinto D."/>
            <person name="Vollmers J."/>
            <person name="Rivas-Marin E."/>
            <person name="Kohn T."/>
            <person name="Peeters S.H."/>
            <person name="Heuer A."/>
            <person name="Rast P."/>
            <person name="Oberbeckmann S."/>
            <person name="Bunk B."/>
            <person name="Jeske O."/>
            <person name="Meyerdierks A."/>
            <person name="Storesund J.E."/>
            <person name="Kallscheuer N."/>
            <person name="Luecker S."/>
            <person name="Lage O.M."/>
            <person name="Pohl T."/>
            <person name="Merkel B.J."/>
            <person name="Hornburger P."/>
            <person name="Mueller R.-W."/>
            <person name="Bruemmer F."/>
            <person name="Labrenz M."/>
            <person name="Spormann A.M."/>
            <person name="Op den Camp H."/>
            <person name="Overmann J."/>
            <person name="Amann R."/>
            <person name="Jetten M.S.M."/>
            <person name="Mascher T."/>
            <person name="Medema M.H."/>
            <person name="Devos D.P."/>
            <person name="Kaster A.-K."/>
            <person name="Ovreas L."/>
            <person name="Rohde M."/>
            <person name="Galperin M.Y."/>
            <person name="Jogler C."/>
        </authorList>
    </citation>
    <scope>NUCLEOTIDE SEQUENCE [LARGE SCALE GENOMIC DNA]</scope>
    <source>
        <strain evidence="5 6">DSM 8797</strain>
    </source>
</reference>
<evidence type="ECO:0000313" key="6">
    <source>
        <dbReference type="Proteomes" id="UP000322887"/>
    </source>
</evidence>
<sequence length="466" mass="52739">MSFRQSRFWILLFVWVSFSVPAPVTAAEKPENKRPNILLITADNLGYGDLGCYGNPVMKTPMLDQLASEGVRLTDFYTASPTCTVSRATLLTGRYPQRIGLNHQLSADENYGDGLRKSEVLIPEYLKQQGYRTACFGKWNVGFSPGSRPTERGFDEFFGFAAGNIDYYHHYYAGRHDLWRGLKEVFVEGYSTDLFADAACQYISAESDQPFFIYLPFNAPHFPSQRNKQPGQGNEWQAPDLAFEKYGYDPQTKNPQERYRAVVTALDSAIGRVLKQLDTSGLRDQTIVIWYSDNGAFMLKERGLEVASNKPLRDGGVTLWEGGIRVPAIIRYPGHLKAGTVNQSPLISLDILPTLITLAGGPLPAERILDGQDMLPALAAQTAPEPRTFFFQYRNFSAVRRGKYKLVRIKPNQPFMLFDLEQDLSETTDLAERNPKVLNQLQQAYADWEREVAENEERRRKSDNGR</sequence>
<evidence type="ECO:0000313" key="5">
    <source>
        <dbReference type="EMBL" id="QEG18080.1"/>
    </source>
</evidence>
<dbReference type="Gene3D" id="3.40.720.10">
    <property type="entry name" value="Alkaline Phosphatase, subunit A"/>
    <property type="match status" value="1"/>
</dbReference>
<dbReference type="InterPro" id="IPR050738">
    <property type="entry name" value="Sulfatase"/>
</dbReference>
<feature type="signal peptide" evidence="3">
    <location>
        <begin position="1"/>
        <end position="26"/>
    </location>
</feature>
<organism evidence="5 6">
    <name type="scientific">Gimesia maris</name>
    <dbReference type="NCBI Taxonomy" id="122"/>
    <lineage>
        <taxon>Bacteria</taxon>
        <taxon>Pseudomonadati</taxon>
        <taxon>Planctomycetota</taxon>
        <taxon>Planctomycetia</taxon>
        <taxon>Planctomycetales</taxon>
        <taxon>Planctomycetaceae</taxon>
        <taxon>Gimesia</taxon>
    </lineage>
</organism>
<keyword evidence="2 5" id="KW-0378">Hydrolase</keyword>